<accession>A0A444YM09</accession>
<protein>
    <submittedName>
        <fullName evidence="1">Uncharacterized protein</fullName>
    </submittedName>
</protein>
<keyword evidence="2" id="KW-1185">Reference proteome</keyword>
<gene>
    <name evidence="1" type="ORF">Ahy_B06g081723</name>
</gene>
<evidence type="ECO:0000313" key="1">
    <source>
        <dbReference type="EMBL" id="RYR02889.1"/>
    </source>
</evidence>
<evidence type="ECO:0000313" key="2">
    <source>
        <dbReference type="Proteomes" id="UP000289738"/>
    </source>
</evidence>
<comment type="caution">
    <text evidence="1">The sequence shown here is derived from an EMBL/GenBank/DDBJ whole genome shotgun (WGS) entry which is preliminary data.</text>
</comment>
<dbReference type="Proteomes" id="UP000289738">
    <property type="component" value="Chromosome B06"/>
</dbReference>
<proteinExistence type="predicted"/>
<reference evidence="1 2" key="1">
    <citation type="submission" date="2019-01" db="EMBL/GenBank/DDBJ databases">
        <title>Sequencing of cultivated peanut Arachis hypogaea provides insights into genome evolution and oil improvement.</title>
        <authorList>
            <person name="Chen X."/>
        </authorList>
    </citation>
    <scope>NUCLEOTIDE SEQUENCE [LARGE SCALE GENOMIC DNA]</scope>
    <source>
        <strain evidence="2">cv. Fuhuasheng</strain>
        <tissue evidence="1">Leaves</tissue>
    </source>
</reference>
<dbReference type="EMBL" id="SDMP01000016">
    <property type="protein sequence ID" value="RYR02889.1"/>
    <property type="molecule type" value="Genomic_DNA"/>
</dbReference>
<sequence length="65" mass="7403">MCSLECSILHTMNSTCIIDQLILQSYAKQELELFEIPRGQGRSGEDIIRLEISIPFLIQIQHEGV</sequence>
<dbReference type="AlphaFoldDB" id="A0A444YM09"/>
<organism evidence="1 2">
    <name type="scientific">Arachis hypogaea</name>
    <name type="common">Peanut</name>
    <dbReference type="NCBI Taxonomy" id="3818"/>
    <lineage>
        <taxon>Eukaryota</taxon>
        <taxon>Viridiplantae</taxon>
        <taxon>Streptophyta</taxon>
        <taxon>Embryophyta</taxon>
        <taxon>Tracheophyta</taxon>
        <taxon>Spermatophyta</taxon>
        <taxon>Magnoliopsida</taxon>
        <taxon>eudicotyledons</taxon>
        <taxon>Gunneridae</taxon>
        <taxon>Pentapetalae</taxon>
        <taxon>rosids</taxon>
        <taxon>fabids</taxon>
        <taxon>Fabales</taxon>
        <taxon>Fabaceae</taxon>
        <taxon>Papilionoideae</taxon>
        <taxon>50 kb inversion clade</taxon>
        <taxon>dalbergioids sensu lato</taxon>
        <taxon>Dalbergieae</taxon>
        <taxon>Pterocarpus clade</taxon>
        <taxon>Arachis</taxon>
    </lineage>
</organism>
<name>A0A444YM09_ARAHY</name>